<evidence type="ECO:0000256" key="14">
    <source>
        <dbReference type="RuleBase" id="RU368090"/>
    </source>
</evidence>
<dbReference type="GeneID" id="37014022"/>
<dbReference type="AlphaFoldDB" id="A0A316U9M3"/>
<dbReference type="GO" id="GO:0008270">
    <property type="term" value="F:zinc ion binding"/>
    <property type="evidence" value="ECO:0007669"/>
    <property type="project" value="UniProtKB-KW"/>
</dbReference>
<comment type="similarity">
    <text evidence="3 14">Belongs to the TFB4 family.</text>
</comment>
<feature type="region of interest" description="Disordered" evidence="15">
    <location>
        <begin position="176"/>
        <end position="212"/>
    </location>
</feature>
<dbReference type="GO" id="GO:0006355">
    <property type="term" value="P:regulation of DNA-templated transcription"/>
    <property type="evidence" value="ECO:0007669"/>
    <property type="project" value="InterPro"/>
</dbReference>
<dbReference type="Pfam" id="PF03850">
    <property type="entry name" value="Tfb4"/>
    <property type="match status" value="1"/>
</dbReference>
<comment type="subunit">
    <text evidence="14">Component of the 7-subunit TFIIH core complex composed of XPB/SSL2, XPD/RAD3, SSL1, TFB1, TFB2, TFB4 and TFB5, which is active in NER. The core complex associates with the 3-subunit CTD-kinase module TFIIK composed of CCL1, KIN28 and TFB3 to form the 10-subunit holoenzyme (holo-TFIIH) active in transcription.</text>
</comment>
<keyword evidence="17" id="KW-1185">Reference proteome</keyword>
<comment type="function">
    <text evidence="1 14">Component of the general transcription and DNA repair factor IIH (TFIIH) core complex, which is involved in general and transcription-coupled nucleotide excision repair (NER) of damaged DNA and, when complexed to TFIIK, in RNA transcription by RNA polymerase II. In NER, TFIIH acts by opening DNA around the lesion to allow the excision of the damaged oligonucleotide and its replacement by a new DNA fragment. In transcription, TFIIH has an essential role in transcription initiation. When the pre-initiation complex (PIC) has been established, TFIIH is required for promoter opening and promoter escape. Phosphorylation of the C-terminal tail (CTD) of the largest subunit of RNA polymerase II by the kinase module TFIIK controls the initiation of transcription.</text>
</comment>
<keyword evidence="5 14" id="KW-0479">Metal-binding</keyword>
<evidence type="ECO:0000256" key="13">
    <source>
        <dbReference type="ARBA" id="ARBA00033341"/>
    </source>
</evidence>
<comment type="subcellular location">
    <subcellularLocation>
        <location evidence="2 14">Nucleus</location>
    </subcellularLocation>
</comment>
<evidence type="ECO:0000256" key="5">
    <source>
        <dbReference type="ARBA" id="ARBA00022723"/>
    </source>
</evidence>
<evidence type="ECO:0000256" key="11">
    <source>
        <dbReference type="ARBA" id="ARBA00023204"/>
    </source>
</evidence>
<dbReference type="RefSeq" id="XP_025348674.1">
    <property type="nucleotide sequence ID" value="XM_025492288.1"/>
</dbReference>
<dbReference type="Gene3D" id="3.40.50.410">
    <property type="entry name" value="von Willebrand factor, type A domain"/>
    <property type="match status" value="1"/>
</dbReference>
<keyword evidence="8 14" id="KW-0862">Zinc</keyword>
<keyword evidence="11 14" id="KW-0234">DNA repair</keyword>
<sequence length="385" mass="40789">MTSSSSALKSTSSSGNSSSFLTLILDLNPASWGFASTSSATASAPSSSSSFSPISSLLPVLLVFLNSHLALSHTNGLAVYAASTHGVARLLYSTSSHSHTSTLVAQRGARRSRGADEASTYQHFGNVSKAVIAGVTATIEEIKAKTSLDLDDEEEEEEETALVKVLGMALSHMNRLAPSQPASASSNSSSNPLPPSRSTELSSSSNAVGSSLTTSSMNSRILILSLTPSASNAYIGLMNCIFAAQRREIPIDVLKIARDDTVFLQQAANLTGGIYFRLASPIREGDAAASNEEGPHPQQLLQLLLSTFLPPPNLRRLLHLPTLDEVDFRASCFCHGEIVDVGYVCGVCLSIFCRPPSKCFICNSDFPKNTLKRFEQDLTAPSGNS</sequence>
<dbReference type="STRING" id="1684307.A0A316U9M3"/>
<gene>
    <name evidence="16" type="ORF">BCV69DRAFT_282235</name>
</gene>
<evidence type="ECO:0000256" key="7">
    <source>
        <dbReference type="ARBA" id="ARBA00022771"/>
    </source>
</evidence>
<evidence type="ECO:0000256" key="4">
    <source>
        <dbReference type="ARBA" id="ARBA00021280"/>
    </source>
</evidence>
<protein>
    <recommendedName>
        <fullName evidence="4 14">General transcription and DNA repair factor IIH subunit TFB4</fullName>
        <shortName evidence="14">TFIIH subunit TFB4</shortName>
    </recommendedName>
    <alternativeName>
        <fullName evidence="13 14">RNA polymerase II transcription factor B subunit 4</fullName>
    </alternativeName>
</protein>
<keyword evidence="7 14" id="KW-0863">Zinc-finger</keyword>
<dbReference type="EMBL" id="KZ819325">
    <property type="protein sequence ID" value="PWN21514.1"/>
    <property type="molecule type" value="Genomic_DNA"/>
</dbReference>
<dbReference type="PANTHER" id="PTHR12831">
    <property type="entry name" value="TRANSCRIPTION INITIATION FACTOR IIH TFIIH , POLYPEPTIDE 3-RELATED"/>
    <property type="match status" value="1"/>
</dbReference>
<dbReference type="InterPro" id="IPR036465">
    <property type="entry name" value="vWFA_dom_sf"/>
</dbReference>
<keyword evidence="10 14" id="KW-0804">Transcription</keyword>
<keyword evidence="6 14" id="KW-0227">DNA damage</keyword>
<dbReference type="InterPro" id="IPR004600">
    <property type="entry name" value="TFIIH_Tfb4/GTF2H3"/>
</dbReference>
<proteinExistence type="inferred from homology"/>
<evidence type="ECO:0000256" key="1">
    <source>
        <dbReference type="ARBA" id="ARBA00002817"/>
    </source>
</evidence>
<dbReference type="GO" id="GO:0006289">
    <property type="term" value="P:nucleotide-excision repair"/>
    <property type="evidence" value="ECO:0007669"/>
    <property type="project" value="UniProtKB-UniRule"/>
</dbReference>
<evidence type="ECO:0000256" key="10">
    <source>
        <dbReference type="ARBA" id="ARBA00023163"/>
    </source>
</evidence>
<evidence type="ECO:0000313" key="17">
    <source>
        <dbReference type="Proteomes" id="UP000245942"/>
    </source>
</evidence>
<evidence type="ECO:0000256" key="2">
    <source>
        <dbReference type="ARBA" id="ARBA00004123"/>
    </source>
</evidence>
<dbReference type="PANTHER" id="PTHR12831:SF0">
    <property type="entry name" value="GENERAL TRANSCRIPTION FACTOR IIH SUBUNIT 3"/>
    <property type="match status" value="1"/>
</dbReference>
<organism evidence="16 17">
    <name type="scientific">Pseudomicrostroma glucosiphilum</name>
    <dbReference type="NCBI Taxonomy" id="1684307"/>
    <lineage>
        <taxon>Eukaryota</taxon>
        <taxon>Fungi</taxon>
        <taxon>Dikarya</taxon>
        <taxon>Basidiomycota</taxon>
        <taxon>Ustilaginomycotina</taxon>
        <taxon>Exobasidiomycetes</taxon>
        <taxon>Microstromatales</taxon>
        <taxon>Microstromatales incertae sedis</taxon>
        <taxon>Pseudomicrostroma</taxon>
    </lineage>
</organism>
<name>A0A316U9M3_9BASI</name>
<dbReference type="Proteomes" id="UP000245942">
    <property type="component" value="Unassembled WGS sequence"/>
</dbReference>
<evidence type="ECO:0000256" key="9">
    <source>
        <dbReference type="ARBA" id="ARBA00023015"/>
    </source>
</evidence>
<reference evidence="16 17" key="1">
    <citation type="journal article" date="2018" name="Mol. Biol. Evol.">
        <title>Broad Genomic Sampling Reveals a Smut Pathogenic Ancestry of the Fungal Clade Ustilaginomycotina.</title>
        <authorList>
            <person name="Kijpornyongpan T."/>
            <person name="Mondo S.J."/>
            <person name="Barry K."/>
            <person name="Sandor L."/>
            <person name="Lee J."/>
            <person name="Lipzen A."/>
            <person name="Pangilinan J."/>
            <person name="LaButti K."/>
            <person name="Hainaut M."/>
            <person name="Henrissat B."/>
            <person name="Grigoriev I.V."/>
            <person name="Spatafora J.W."/>
            <person name="Aime M.C."/>
        </authorList>
    </citation>
    <scope>NUCLEOTIDE SEQUENCE [LARGE SCALE GENOMIC DNA]</scope>
    <source>
        <strain evidence="16 17">MCA 4718</strain>
    </source>
</reference>
<keyword evidence="9 14" id="KW-0805">Transcription regulation</keyword>
<dbReference type="GO" id="GO:0000439">
    <property type="term" value="C:transcription factor TFIIH core complex"/>
    <property type="evidence" value="ECO:0007669"/>
    <property type="project" value="UniProtKB-UniRule"/>
</dbReference>
<evidence type="ECO:0000256" key="3">
    <source>
        <dbReference type="ARBA" id="ARBA00005273"/>
    </source>
</evidence>
<evidence type="ECO:0000256" key="15">
    <source>
        <dbReference type="SAM" id="MobiDB-lite"/>
    </source>
</evidence>
<evidence type="ECO:0000256" key="6">
    <source>
        <dbReference type="ARBA" id="ARBA00022763"/>
    </source>
</evidence>
<dbReference type="GO" id="GO:0005675">
    <property type="term" value="C:transcription factor TFIIH holo complex"/>
    <property type="evidence" value="ECO:0007669"/>
    <property type="project" value="UniProtKB-UniRule"/>
</dbReference>
<keyword evidence="12 14" id="KW-0539">Nucleus</keyword>
<accession>A0A316U9M3</accession>
<evidence type="ECO:0000313" key="16">
    <source>
        <dbReference type="EMBL" id="PWN21514.1"/>
    </source>
</evidence>
<evidence type="ECO:0000256" key="8">
    <source>
        <dbReference type="ARBA" id="ARBA00022833"/>
    </source>
</evidence>
<evidence type="ECO:0000256" key="12">
    <source>
        <dbReference type="ARBA" id="ARBA00023242"/>
    </source>
</evidence>
<dbReference type="OrthoDB" id="17307at2759"/>